<gene>
    <name evidence="1" type="primary">PLEST007033</name>
    <name evidence="1" type="ORF">PLESTB_000760400</name>
</gene>
<evidence type="ECO:0000313" key="1">
    <source>
        <dbReference type="EMBL" id="GLC53538.1"/>
    </source>
</evidence>
<reference evidence="1 2" key="1">
    <citation type="journal article" date="2023" name="Commun. Biol.">
        <title>Reorganization of the ancestral sex-determining regions during the evolution of trioecy in Pleodorina starrii.</title>
        <authorList>
            <person name="Takahashi K."/>
            <person name="Suzuki S."/>
            <person name="Kawai-Toyooka H."/>
            <person name="Yamamoto K."/>
            <person name="Hamaji T."/>
            <person name="Ootsuki R."/>
            <person name="Yamaguchi H."/>
            <person name="Kawachi M."/>
            <person name="Higashiyama T."/>
            <person name="Nozaki H."/>
        </authorList>
    </citation>
    <scope>NUCLEOTIDE SEQUENCE [LARGE SCALE GENOMIC DNA]</scope>
    <source>
        <strain evidence="1 2">NIES-4479</strain>
    </source>
</reference>
<dbReference type="OrthoDB" id="526624at2759"/>
<dbReference type="Proteomes" id="UP001165080">
    <property type="component" value="Unassembled WGS sequence"/>
</dbReference>
<keyword evidence="2" id="KW-1185">Reference proteome</keyword>
<comment type="caution">
    <text evidence="1">The sequence shown here is derived from an EMBL/GenBank/DDBJ whole genome shotgun (WGS) entry which is preliminary data.</text>
</comment>
<dbReference type="EMBL" id="BRXU01000008">
    <property type="protein sequence ID" value="GLC53538.1"/>
    <property type="molecule type" value="Genomic_DNA"/>
</dbReference>
<proteinExistence type="predicted"/>
<sequence>MFRKAAQLAACALRSTGSQTVEAGTLQVRRMGGGGANLYHRTYNGKPVPAELQGPDYVTYAGVTIKKEHHAFDSALSRFIGALATFTILYHFSLNAEEHWHGDIYFFEKDVQQNGWDDEHGHGHGHGHGHAHH</sequence>
<evidence type="ECO:0000313" key="2">
    <source>
        <dbReference type="Proteomes" id="UP001165080"/>
    </source>
</evidence>
<protein>
    <submittedName>
        <fullName evidence="1">Uncharacterized protein</fullName>
    </submittedName>
</protein>
<accession>A0A9W6BK91</accession>
<organism evidence="1 2">
    <name type="scientific">Pleodorina starrii</name>
    <dbReference type="NCBI Taxonomy" id="330485"/>
    <lineage>
        <taxon>Eukaryota</taxon>
        <taxon>Viridiplantae</taxon>
        <taxon>Chlorophyta</taxon>
        <taxon>core chlorophytes</taxon>
        <taxon>Chlorophyceae</taxon>
        <taxon>CS clade</taxon>
        <taxon>Chlamydomonadales</taxon>
        <taxon>Volvocaceae</taxon>
        <taxon>Pleodorina</taxon>
    </lineage>
</organism>
<dbReference type="AlphaFoldDB" id="A0A9W6BK91"/>
<name>A0A9W6BK91_9CHLO</name>